<evidence type="ECO:0000256" key="2">
    <source>
        <dbReference type="ARBA" id="ARBA00022692"/>
    </source>
</evidence>
<feature type="transmembrane region" description="Helical" evidence="6">
    <location>
        <begin position="12"/>
        <end position="32"/>
    </location>
</feature>
<keyword evidence="4 5" id="KW-0472">Membrane</keyword>
<dbReference type="GO" id="GO:0016020">
    <property type="term" value="C:membrane"/>
    <property type="evidence" value="ECO:0007669"/>
    <property type="project" value="UniProtKB-SubCell"/>
</dbReference>
<proteinExistence type="predicted"/>
<evidence type="ECO:0000313" key="9">
    <source>
        <dbReference type="WBParaSite" id="jg19013"/>
    </source>
</evidence>
<feature type="domain" description="MARVEL" evidence="7">
    <location>
        <begin position="5"/>
        <end position="141"/>
    </location>
</feature>
<dbReference type="InterPro" id="IPR008253">
    <property type="entry name" value="Marvel"/>
</dbReference>
<protein>
    <submittedName>
        <fullName evidence="9">MARVEL domain-containing protein</fullName>
    </submittedName>
</protein>
<organism evidence="8 9">
    <name type="scientific">Ditylenchus dipsaci</name>
    <dbReference type="NCBI Taxonomy" id="166011"/>
    <lineage>
        <taxon>Eukaryota</taxon>
        <taxon>Metazoa</taxon>
        <taxon>Ecdysozoa</taxon>
        <taxon>Nematoda</taxon>
        <taxon>Chromadorea</taxon>
        <taxon>Rhabditida</taxon>
        <taxon>Tylenchina</taxon>
        <taxon>Tylenchomorpha</taxon>
        <taxon>Sphaerularioidea</taxon>
        <taxon>Anguinidae</taxon>
        <taxon>Anguininae</taxon>
        <taxon>Ditylenchus</taxon>
    </lineage>
</organism>
<keyword evidence="3 6" id="KW-1133">Transmembrane helix</keyword>
<evidence type="ECO:0000313" key="8">
    <source>
        <dbReference type="Proteomes" id="UP000887574"/>
    </source>
</evidence>
<evidence type="ECO:0000256" key="6">
    <source>
        <dbReference type="SAM" id="Phobius"/>
    </source>
</evidence>
<feature type="transmembrane region" description="Helical" evidence="6">
    <location>
        <begin position="112"/>
        <end position="131"/>
    </location>
</feature>
<dbReference type="Proteomes" id="UP000887574">
    <property type="component" value="Unplaced"/>
</dbReference>
<name>A0A915DFH7_9BILA</name>
<comment type="subcellular location">
    <subcellularLocation>
        <location evidence="1">Membrane</location>
        <topology evidence="1">Multi-pass membrane protein</topology>
    </subcellularLocation>
</comment>
<reference evidence="9" key="1">
    <citation type="submission" date="2022-11" db="UniProtKB">
        <authorList>
            <consortium name="WormBaseParasite"/>
        </authorList>
    </citation>
    <scope>IDENTIFICATION</scope>
</reference>
<evidence type="ECO:0000256" key="1">
    <source>
        <dbReference type="ARBA" id="ARBA00004141"/>
    </source>
</evidence>
<feature type="transmembrane region" description="Helical" evidence="6">
    <location>
        <begin position="38"/>
        <end position="60"/>
    </location>
</feature>
<keyword evidence="2 5" id="KW-0812">Transmembrane</keyword>
<keyword evidence="8" id="KW-1185">Reference proteome</keyword>
<evidence type="ECO:0000256" key="4">
    <source>
        <dbReference type="ARBA" id="ARBA00023136"/>
    </source>
</evidence>
<evidence type="ECO:0000259" key="7">
    <source>
        <dbReference type="PROSITE" id="PS51225"/>
    </source>
</evidence>
<feature type="transmembrane region" description="Helical" evidence="6">
    <location>
        <begin position="81"/>
        <end position="100"/>
    </location>
</feature>
<sequence length="169" mass="18884">MEKWICVQYPHLFKPVQSVNAVILLICLGTASSVDGSGVLWFVTFLSLIISTLATVVFMLDKNEPIVFTVSGGTLSWNIVEFVYSSILSILCAISFWLAFGYASHVPKDGHSAGYVFTGMFMIVQTILYAIPTMLVYDRMRVAEEDAHITHPFNTNSEQDISYQTERVV</sequence>
<evidence type="ECO:0000256" key="3">
    <source>
        <dbReference type="ARBA" id="ARBA00022989"/>
    </source>
</evidence>
<evidence type="ECO:0000256" key="5">
    <source>
        <dbReference type="PROSITE-ProRule" id="PRU00581"/>
    </source>
</evidence>
<dbReference type="WBParaSite" id="jg19013">
    <property type="protein sequence ID" value="jg19013"/>
    <property type="gene ID" value="jg19013"/>
</dbReference>
<dbReference type="AlphaFoldDB" id="A0A915DFH7"/>
<dbReference type="PROSITE" id="PS51225">
    <property type="entry name" value="MARVEL"/>
    <property type="match status" value="1"/>
</dbReference>
<accession>A0A915DFH7</accession>